<evidence type="ECO:0000256" key="3">
    <source>
        <dbReference type="SAM" id="SignalP"/>
    </source>
</evidence>
<dbReference type="InterPro" id="IPR016032">
    <property type="entry name" value="Sig_transdc_resp-reg_C-effctor"/>
</dbReference>
<proteinExistence type="predicted"/>
<feature type="domain" description="7TM-DISM receptor extracellular" evidence="4">
    <location>
        <begin position="180"/>
        <end position="399"/>
    </location>
</feature>
<dbReference type="Pfam" id="PF07696">
    <property type="entry name" value="7TMR-DISMED2"/>
    <property type="match status" value="1"/>
</dbReference>
<organism evidence="6 7">
    <name type="scientific">Dyadobacter subterraneus</name>
    <dbReference type="NCBI Taxonomy" id="2773304"/>
    <lineage>
        <taxon>Bacteria</taxon>
        <taxon>Pseudomonadati</taxon>
        <taxon>Bacteroidota</taxon>
        <taxon>Cytophagia</taxon>
        <taxon>Cytophagales</taxon>
        <taxon>Spirosomataceae</taxon>
        <taxon>Dyadobacter</taxon>
    </lineage>
</organism>
<evidence type="ECO:0000256" key="2">
    <source>
        <dbReference type="SAM" id="Phobius"/>
    </source>
</evidence>
<gene>
    <name evidence="6" type="ORF">IEE83_21335</name>
</gene>
<feature type="domain" description="7TM-DISM receptor extracellular" evidence="5">
    <location>
        <begin position="41"/>
        <end position="147"/>
    </location>
</feature>
<accession>A0ABR9WFY9</accession>
<evidence type="ECO:0000313" key="7">
    <source>
        <dbReference type="Proteomes" id="UP000634134"/>
    </source>
</evidence>
<feature type="signal peptide" evidence="3">
    <location>
        <begin position="1"/>
        <end position="19"/>
    </location>
</feature>
<dbReference type="InterPro" id="IPR036388">
    <property type="entry name" value="WH-like_DNA-bd_sf"/>
</dbReference>
<feature type="coiled-coil region" evidence="1">
    <location>
        <begin position="407"/>
        <end position="490"/>
    </location>
</feature>
<name>A0ABR9WFY9_9BACT</name>
<feature type="transmembrane region" description="Helical" evidence="2">
    <location>
        <begin position="254"/>
        <end position="275"/>
    </location>
</feature>
<keyword evidence="1" id="KW-0175">Coiled coil</keyword>
<dbReference type="EMBL" id="JACYGY010000001">
    <property type="protein sequence ID" value="MBE9464437.1"/>
    <property type="molecule type" value="Genomic_DNA"/>
</dbReference>
<protein>
    <recommendedName>
        <fullName evidence="8">7TM-DISM receptor extracellular domain-containing protein</fullName>
    </recommendedName>
</protein>
<keyword evidence="7" id="KW-1185">Reference proteome</keyword>
<keyword evidence="2" id="KW-0812">Transmembrane</keyword>
<evidence type="ECO:0000259" key="4">
    <source>
        <dbReference type="Pfam" id="PF07695"/>
    </source>
</evidence>
<dbReference type="SUPFAM" id="SSF46894">
    <property type="entry name" value="C-terminal effector domain of the bipartite response regulators"/>
    <property type="match status" value="1"/>
</dbReference>
<dbReference type="InterPro" id="IPR011622">
    <property type="entry name" value="7TMR_DISM_rcpt_extracell_dom2"/>
</dbReference>
<reference evidence="7" key="1">
    <citation type="submission" date="2023-07" db="EMBL/GenBank/DDBJ databases">
        <title>Dyadobacter sp. nov 'subterranea' isolated from contaminted grondwater.</title>
        <authorList>
            <person name="Szabo I."/>
            <person name="Al-Omari J."/>
            <person name="Szerdahelyi S.G."/>
            <person name="Rado J."/>
        </authorList>
    </citation>
    <scope>NUCLEOTIDE SEQUENCE [LARGE SCALE GENOMIC DNA]</scope>
    <source>
        <strain evidence="7">UP-52</strain>
    </source>
</reference>
<evidence type="ECO:0000256" key="1">
    <source>
        <dbReference type="SAM" id="Coils"/>
    </source>
</evidence>
<comment type="caution">
    <text evidence="6">The sequence shown here is derived from an EMBL/GenBank/DDBJ whole genome shotgun (WGS) entry which is preliminary data.</text>
</comment>
<feature type="chain" id="PRO_5046114041" description="7TM-DISM receptor extracellular domain-containing protein" evidence="3">
    <location>
        <begin position="20"/>
        <end position="596"/>
    </location>
</feature>
<evidence type="ECO:0000259" key="5">
    <source>
        <dbReference type="Pfam" id="PF07696"/>
    </source>
</evidence>
<dbReference type="Proteomes" id="UP000634134">
    <property type="component" value="Unassembled WGS sequence"/>
</dbReference>
<feature type="transmembrane region" description="Helical" evidence="2">
    <location>
        <begin position="287"/>
        <end position="312"/>
    </location>
</feature>
<keyword evidence="2" id="KW-1133">Transmembrane helix</keyword>
<dbReference type="Gene3D" id="1.10.10.10">
    <property type="entry name" value="Winged helix-like DNA-binding domain superfamily/Winged helix DNA-binding domain"/>
    <property type="match status" value="1"/>
</dbReference>
<feature type="transmembrane region" description="Helical" evidence="2">
    <location>
        <begin position="349"/>
        <end position="372"/>
    </location>
</feature>
<evidence type="ECO:0008006" key="8">
    <source>
        <dbReference type="Google" id="ProtNLM"/>
    </source>
</evidence>
<dbReference type="Pfam" id="PF07695">
    <property type="entry name" value="7TMR-DISM_7TM"/>
    <property type="match status" value="1"/>
</dbReference>
<feature type="transmembrane region" description="Helical" evidence="2">
    <location>
        <begin position="177"/>
        <end position="199"/>
    </location>
</feature>
<feature type="transmembrane region" description="Helical" evidence="2">
    <location>
        <begin position="206"/>
        <end position="223"/>
    </location>
</feature>
<keyword evidence="2" id="KW-0472">Membrane</keyword>
<feature type="transmembrane region" description="Helical" evidence="2">
    <location>
        <begin position="318"/>
        <end position="340"/>
    </location>
</feature>
<keyword evidence="3" id="KW-0732">Signal</keyword>
<dbReference type="InterPro" id="IPR011623">
    <property type="entry name" value="7TMR_DISM_rcpt_extracell_dom1"/>
</dbReference>
<dbReference type="RefSeq" id="WP_194122502.1">
    <property type="nucleotide sequence ID" value="NZ_JACYGY010000001.1"/>
</dbReference>
<sequence length="596" mass="68742">MNKIFVFLIILLLPVAAFAQPVYLLSDSSSATIKRYAVLPDRDYTFEKIVSDTTLAFVEGDSLGKGHATHYWLKIRIKNPFHYAGEFYISLNLNLDNILYYFNENTQKWVAYQNGMASPYIGKRNVNEMACILQGQAENVLYIRVDASMLRGHNYSVKPIIKIKKAAYVDSKEQMMWLSWIASFSVLILFFINNLYIYFGLRDKTVLFYLIAQLGGMLYITAYKRFYSIFFSSPIFTSTVSTEGQLHSFDMTSVLMHGSILLIMYGLVQLTRSFLSTKKILPVMDSALRIGLLVYVLVTVILVAINIFITYLEDYTLLYHNILALLLITIIMCTCVVGYLRKLPASTPFLVANILPLIFMFATALYHVFISFNFTDGSLMPDFSIISQALAFSVALVARTKSIHKDLKAKEIEARQLEFDLKEINLRQRLIELENQKINADIRHEKTRNELLEQRLEVNQRELASTTLYMVQKNELLASLKTQIQELDKLYPDSKHQGLKSIESILQSNLYLDGDWRKFKLHFEQVHPHFFENLLAKYPSLTKNEIRLYAYFHINLSTKEIAALLNIDPASVRRAKTRLYKKMALVEESDLQDDNN</sequence>
<evidence type="ECO:0000313" key="6">
    <source>
        <dbReference type="EMBL" id="MBE9464437.1"/>
    </source>
</evidence>